<proteinExistence type="inferred from homology"/>
<comment type="caution">
    <text evidence="11">The sequence shown here is derived from an EMBL/GenBank/DDBJ whole genome shotgun (WGS) entry which is preliminary data.</text>
</comment>
<gene>
    <name evidence="11" type="ORF">WA026_010058</name>
</gene>
<dbReference type="AlphaFoldDB" id="A0AAW1UGJ9"/>
<protein>
    <recommendedName>
        <fullName evidence="3">Mediator of RNA polymerase II transcription subunit 28</fullName>
    </recommendedName>
    <alternativeName>
        <fullName evidence="9">Mediator complex subunit 28</fullName>
    </alternativeName>
</protein>
<evidence type="ECO:0000256" key="1">
    <source>
        <dbReference type="ARBA" id="ARBA00004123"/>
    </source>
</evidence>
<dbReference type="GO" id="GO:0016592">
    <property type="term" value="C:mediator complex"/>
    <property type="evidence" value="ECO:0007669"/>
    <property type="project" value="TreeGrafter"/>
</dbReference>
<evidence type="ECO:0000256" key="5">
    <source>
        <dbReference type="ARBA" id="ARBA00023054"/>
    </source>
</evidence>
<dbReference type="Pfam" id="PF11594">
    <property type="entry name" value="Med28"/>
    <property type="match status" value="1"/>
</dbReference>
<name>A0AAW1UGJ9_9CUCU</name>
<keyword evidence="12" id="KW-1185">Reference proteome</keyword>
<evidence type="ECO:0000256" key="6">
    <source>
        <dbReference type="ARBA" id="ARBA00023159"/>
    </source>
</evidence>
<evidence type="ECO:0000256" key="2">
    <source>
        <dbReference type="ARBA" id="ARBA00005571"/>
    </source>
</evidence>
<organism evidence="11 12">
    <name type="scientific">Henosepilachna vigintioctopunctata</name>
    <dbReference type="NCBI Taxonomy" id="420089"/>
    <lineage>
        <taxon>Eukaryota</taxon>
        <taxon>Metazoa</taxon>
        <taxon>Ecdysozoa</taxon>
        <taxon>Arthropoda</taxon>
        <taxon>Hexapoda</taxon>
        <taxon>Insecta</taxon>
        <taxon>Pterygota</taxon>
        <taxon>Neoptera</taxon>
        <taxon>Endopterygota</taxon>
        <taxon>Coleoptera</taxon>
        <taxon>Polyphaga</taxon>
        <taxon>Cucujiformia</taxon>
        <taxon>Coccinelloidea</taxon>
        <taxon>Coccinellidae</taxon>
        <taxon>Epilachninae</taxon>
        <taxon>Epilachnini</taxon>
        <taxon>Henosepilachna</taxon>
    </lineage>
</organism>
<comment type="similarity">
    <text evidence="2">Belongs to the Mediator complex subunit 28 family.</text>
</comment>
<sequence>MKESFPVSAMAHITTTANGNGNLVDEFEETFQYCLNALTKEEAISLGENDEIKVEVDHTTFRFVDLARQMEAFFLQKRFLLSALKPEMVIREDLSELRLELARKEEILKRHIDKVSMWQNLLNELKGYSKNFFQDCTGLLGNSGNIPQIGEMVPGTCSQNTPSGLEMTSEVQLQQEQLHHQSNQRQLQNQHQHMQASFGVPSGIDPDAVSSDSLLKHQSGLQLSRVPFLQQSLVRADQGPLAYLEKSASNIGLRDGRR</sequence>
<keyword evidence="6" id="KW-0010">Activator</keyword>
<accession>A0AAW1UGJ9</accession>
<evidence type="ECO:0000313" key="12">
    <source>
        <dbReference type="Proteomes" id="UP001431783"/>
    </source>
</evidence>
<feature type="compositionally biased region" description="Low complexity" evidence="10">
    <location>
        <begin position="178"/>
        <end position="195"/>
    </location>
</feature>
<evidence type="ECO:0000313" key="11">
    <source>
        <dbReference type="EMBL" id="KAK9880185.1"/>
    </source>
</evidence>
<dbReference type="PANTHER" id="PTHR13512">
    <property type="entry name" value="MEDIATOR COMPLEX SUBUNIT 28"/>
    <property type="match status" value="1"/>
</dbReference>
<dbReference type="EMBL" id="JARQZJ010000064">
    <property type="protein sequence ID" value="KAK9880185.1"/>
    <property type="molecule type" value="Genomic_DNA"/>
</dbReference>
<dbReference type="Proteomes" id="UP001431783">
    <property type="component" value="Unassembled WGS sequence"/>
</dbReference>
<keyword evidence="4" id="KW-0805">Transcription regulation</keyword>
<reference evidence="11 12" key="1">
    <citation type="submission" date="2023-03" db="EMBL/GenBank/DDBJ databases">
        <title>Genome insight into feeding habits of ladybird beetles.</title>
        <authorList>
            <person name="Li H.-S."/>
            <person name="Huang Y.-H."/>
            <person name="Pang H."/>
        </authorList>
    </citation>
    <scope>NUCLEOTIDE SEQUENCE [LARGE SCALE GENOMIC DNA]</scope>
    <source>
        <strain evidence="11">SYSU_2023b</strain>
        <tissue evidence="11">Whole body</tissue>
    </source>
</reference>
<feature type="region of interest" description="Disordered" evidence="10">
    <location>
        <begin position="178"/>
        <end position="203"/>
    </location>
</feature>
<evidence type="ECO:0000256" key="10">
    <source>
        <dbReference type="SAM" id="MobiDB-lite"/>
    </source>
</evidence>
<evidence type="ECO:0000256" key="3">
    <source>
        <dbReference type="ARBA" id="ARBA00019683"/>
    </source>
</evidence>
<comment type="subcellular location">
    <subcellularLocation>
        <location evidence="1">Nucleus</location>
    </subcellularLocation>
</comment>
<keyword evidence="8" id="KW-0539">Nucleus</keyword>
<evidence type="ECO:0000256" key="7">
    <source>
        <dbReference type="ARBA" id="ARBA00023163"/>
    </source>
</evidence>
<dbReference type="InterPro" id="IPR021640">
    <property type="entry name" value="Mediator_Med28"/>
</dbReference>
<keyword evidence="7" id="KW-0804">Transcription</keyword>
<evidence type="ECO:0000256" key="4">
    <source>
        <dbReference type="ARBA" id="ARBA00023015"/>
    </source>
</evidence>
<evidence type="ECO:0000256" key="8">
    <source>
        <dbReference type="ARBA" id="ARBA00023242"/>
    </source>
</evidence>
<evidence type="ECO:0000256" key="9">
    <source>
        <dbReference type="ARBA" id="ARBA00031964"/>
    </source>
</evidence>
<dbReference type="PANTHER" id="PTHR13512:SF2">
    <property type="entry name" value="MEDIATOR OF RNA POLYMERASE II TRANSCRIPTION SUBUNIT 28"/>
    <property type="match status" value="1"/>
</dbReference>
<keyword evidence="5" id="KW-0175">Coiled coil</keyword>